<comment type="caution">
    <text evidence="2">The sequence shown here is derived from an EMBL/GenBank/DDBJ whole genome shotgun (WGS) entry which is preliminary data.</text>
</comment>
<keyword evidence="3" id="KW-1185">Reference proteome</keyword>
<accession>A0AAN6PYA5</accession>
<feature type="domain" description="DUF7580" evidence="1">
    <location>
        <begin position="5"/>
        <end position="106"/>
    </location>
</feature>
<dbReference type="InterPro" id="IPR056002">
    <property type="entry name" value="DUF7580"/>
</dbReference>
<name>A0AAN6PYA5_9PEZI</name>
<dbReference type="PANTHER" id="PTHR35186:SF4">
    <property type="entry name" value="PRION-INHIBITION AND PROPAGATION HELO DOMAIN-CONTAINING PROTEIN"/>
    <property type="match status" value="1"/>
</dbReference>
<reference evidence="2" key="1">
    <citation type="journal article" date="2023" name="Mol. Phylogenet. Evol.">
        <title>Genome-scale phylogeny and comparative genomics of the fungal order Sordariales.</title>
        <authorList>
            <person name="Hensen N."/>
            <person name="Bonometti L."/>
            <person name="Westerberg I."/>
            <person name="Brannstrom I.O."/>
            <person name="Guillou S."/>
            <person name="Cros-Aarteil S."/>
            <person name="Calhoun S."/>
            <person name="Haridas S."/>
            <person name="Kuo A."/>
            <person name="Mondo S."/>
            <person name="Pangilinan J."/>
            <person name="Riley R."/>
            <person name="LaButti K."/>
            <person name="Andreopoulos B."/>
            <person name="Lipzen A."/>
            <person name="Chen C."/>
            <person name="Yan M."/>
            <person name="Daum C."/>
            <person name="Ng V."/>
            <person name="Clum A."/>
            <person name="Steindorff A."/>
            <person name="Ohm R.A."/>
            <person name="Martin F."/>
            <person name="Silar P."/>
            <person name="Natvig D.O."/>
            <person name="Lalanne C."/>
            <person name="Gautier V."/>
            <person name="Ament-Velasquez S.L."/>
            <person name="Kruys A."/>
            <person name="Hutchinson M.I."/>
            <person name="Powell A.J."/>
            <person name="Barry K."/>
            <person name="Miller A.N."/>
            <person name="Grigoriev I.V."/>
            <person name="Debuchy R."/>
            <person name="Gladieux P."/>
            <person name="Hiltunen Thoren M."/>
            <person name="Johannesson H."/>
        </authorList>
    </citation>
    <scope>NUCLEOTIDE SEQUENCE</scope>
    <source>
        <strain evidence="2">CBS 757.83</strain>
    </source>
</reference>
<dbReference type="Pfam" id="PF24476">
    <property type="entry name" value="DUF7580"/>
    <property type="match status" value="1"/>
</dbReference>
<protein>
    <recommendedName>
        <fullName evidence="1">DUF7580 domain-containing protein</fullName>
    </recommendedName>
</protein>
<evidence type="ECO:0000313" key="2">
    <source>
        <dbReference type="EMBL" id="KAK4100187.1"/>
    </source>
</evidence>
<proteinExistence type="predicted"/>
<dbReference type="PANTHER" id="PTHR35186">
    <property type="entry name" value="ANK_REP_REGION DOMAIN-CONTAINING PROTEIN"/>
    <property type="match status" value="1"/>
</dbReference>
<organism evidence="2 3">
    <name type="scientific">Parathielavia hyrcaniae</name>
    <dbReference type="NCBI Taxonomy" id="113614"/>
    <lineage>
        <taxon>Eukaryota</taxon>
        <taxon>Fungi</taxon>
        <taxon>Dikarya</taxon>
        <taxon>Ascomycota</taxon>
        <taxon>Pezizomycotina</taxon>
        <taxon>Sordariomycetes</taxon>
        <taxon>Sordariomycetidae</taxon>
        <taxon>Sordariales</taxon>
        <taxon>Chaetomiaceae</taxon>
        <taxon>Parathielavia</taxon>
    </lineage>
</organism>
<dbReference type="AlphaFoldDB" id="A0AAN6PYA5"/>
<dbReference type="Proteomes" id="UP001305647">
    <property type="component" value="Unassembled WGS sequence"/>
</dbReference>
<dbReference type="EMBL" id="MU863643">
    <property type="protein sequence ID" value="KAK4100187.1"/>
    <property type="molecule type" value="Genomic_DNA"/>
</dbReference>
<evidence type="ECO:0000313" key="3">
    <source>
        <dbReference type="Proteomes" id="UP001305647"/>
    </source>
</evidence>
<reference evidence="2" key="2">
    <citation type="submission" date="2023-05" db="EMBL/GenBank/DDBJ databases">
        <authorList>
            <consortium name="Lawrence Berkeley National Laboratory"/>
            <person name="Steindorff A."/>
            <person name="Hensen N."/>
            <person name="Bonometti L."/>
            <person name="Westerberg I."/>
            <person name="Brannstrom I.O."/>
            <person name="Guillou S."/>
            <person name="Cros-Aarteil S."/>
            <person name="Calhoun S."/>
            <person name="Haridas S."/>
            <person name="Kuo A."/>
            <person name="Mondo S."/>
            <person name="Pangilinan J."/>
            <person name="Riley R."/>
            <person name="Labutti K."/>
            <person name="Andreopoulos B."/>
            <person name="Lipzen A."/>
            <person name="Chen C."/>
            <person name="Yanf M."/>
            <person name="Daum C."/>
            <person name="Ng V."/>
            <person name="Clum A."/>
            <person name="Ohm R."/>
            <person name="Martin F."/>
            <person name="Silar P."/>
            <person name="Natvig D."/>
            <person name="Lalanne C."/>
            <person name="Gautier V."/>
            <person name="Ament-Velasquez S.L."/>
            <person name="Kruys A."/>
            <person name="Hutchinson M.I."/>
            <person name="Powell A.J."/>
            <person name="Barry K."/>
            <person name="Miller A.N."/>
            <person name="Grigoriev I.V."/>
            <person name="Debuchy R."/>
            <person name="Gladieux P."/>
            <person name="Thoren M.H."/>
            <person name="Johannesson H."/>
        </authorList>
    </citation>
    <scope>NUCLEOTIDE SEQUENCE</scope>
    <source>
        <strain evidence="2">CBS 757.83</strain>
    </source>
</reference>
<evidence type="ECO:0000259" key="1">
    <source>
        <dbReference type="Pfam" id="PF24476"/>
    </source>
</evidence>
<gene>
    <name evidence="2" type="ORF">N658DRAFT_497661</name>
</gene>
<sequence>MTVLDRHPTLFALGITLLEILLGSTLDALRKPSERDLAFPGDERRIIRDSVTAHRLLEKRVSRVSLSYKAVVERCMGCAASRDLDEEDFRREVNNRVVLELEAILKYTSLGD</sequence>